<dbReference type="EMBL" id="VOGC01000002">
    <property type="protein sequence ID" value="MQN01034.1"/>
    <property type="molecule type" value="Genomic_DNA"/>
</dbReference>
<comment type="caution">
    <text evidence="1">The sequence shown here is derived from an EMBL/GenBank/DDBJ whole genome shotgun (WGS) entry which is preliminary data.</text>
</comment>
<gene>
    <name evidence="1" type="ORF">FRC54_03490</name>
</gene>
<accession>A0A6N7IXH5</accession>
<dbReference type="Gene3D" id="3.40.50.300">
    <property type="entry name" value="P-loop containing nucleotide triphosphate hydrolases"/>
    <property type="match status" value="1"/>
</dbReference>
<keyword evidence="2" id="KW-1185">Reference proteome</keyword>
<name>A0A6N7IXH5_9FIRM</name>
<proteinExistence type="predicted"/>
<reference evidence="1" key="1">
    <citation type="journal article" date="2020" name="Appl. Environ. Microbiol.">
        <title>Medium-Chain Fatty Acid Synthesis by 'Candidatus Weimeria bifida' gen. nov., sp. nov., and 'Candidatus Pseudoramibacter fermentans' sp. nov.</title>
        <authorList>
            <person name="Scarborough M.J."/>
            <person name="Myers K.S."/>
            <person name="Donohue T.J."/>
            <person name="Noguera D.R."/>
        </authorList>
    </citation>
    <scope>NUCLEOTIDE SEQUENCE</scope>
    <source>
        <strain evidence="1">LCO1.1</strain>
    </source>
</reference>
<dbReference type="GO" id="GO:0005524">
    <property type="term" value="F:ATP binding"/>
    <property type="evidence" value="ECO:0007669"/>
    <property type="project" value="InterPro"/>
</dbReference>
<dbReference type="Proteomes" id="UP000460257">
    <property type="component" value="Unassembled WGS sequence"/>
</dbReference>
<dbReference type="PANTHER" id="PTHR46638:SF1">
    <property type="entry name" value="CORRINOID ADENOSYLTRANSFERASE"/>
    <property type="match status" value="1"/>
</dbReference>
<protein>
    <submittedName>
        <fullName evidence="1">Cob(I)yrinic acid a,c-diamide adenosyltransferase</fullName>
    </submittedName>
</protein>
<evidence type="ECO:0000313" key="2">
    <source>
        <dbReference type="Proteomes" id="UP000460257"/>
    </source>
</evidence>
<organism evidence="1 2">
    <name type="scientific">Candidatus Weimeria bifida</name>
    <dbReference type="NCBI Taxonomy" id="2599074"/>
    <lineage>
        <taxon>Bacteria</taxon>
        <taxon>Bacillati</taxon>
        <taxon>Bacillota</taxon>
        <taxon>Clostridia</taxon>
        <taxon>Lachnospirales</taxon>
        <taxon>Lachnospiraceae</taxon>
        <taxon>Candidatus Weimeria</taxon>
    </lineage>
</organism>
<dbReference type="AlphaFoldDB" id="A0A6N7IXH5"/>
<dbReference type="GO" id="GO:0009236">
    <property type="term" value="P:cobalamin biosynthetic process"/>
    <property type="evidence" value="ECO:0007669"/>
    <property type="project" value="InterPro"/>
</dbReference>
<dbReference type="PIRSF" id="PIRSF015617">
    <property type="entry name" value="Adensltrnsf_CobA"/>
    <property type="match status" value="1"/>
</dbReference>
<dbReference type="InterPro" id="IPR027417">
    <property type="entry name" value="P-loop_NTPase"/>
</dbReference>
<sequence length="159" mass="17705">MSKIQVYYGTGMGKTSAALGNAIRAASNGKSVYIIQFLKGQLNEEYFKRLEPEIKAFSFERSTHNFNELGPEEKKEEKQNILNGLGFAKKVLTTGECDILVLDEFLGLSDEGIISKDEMIDLISLGSDSVQLILTGTTMPEGLRERCDQIFNIKDESNQ</sequence>
<dbReference type="GO" id="GO:0008817">
    <property type="term" value="F:corrinoid adenosyltransferase activity"/>
    <property type="evidence" value="ECO:0007669"/>
    <property type="project" value="InterPro"/>
</dbReference>
<dbReference type="PANTHER" id="PTHR46638">
    <property type="entry name" value="CORRINOID ADENOSYLTRANSFERASE"/>
    <property type="match status" value="1"/>
</dbReference>
<dbReference type="SUPFAM" id="SSF52540">
    <property type="entry name" value="P-loop containing nucleoside triphosphate hydrolases"/>
    <property type="match status" value="1"/>
</dbReference>
<evidence type="ECO:0000313" key="1">
    <source>
        <dbReference type="EMBL" id="MQN01034.1"/>
    </source>
</evidence>
<dbReference type="Pfam" id="PF02572">
    <property type="entry name" value="CobA_CobO_BtuR"/>
    <property type="match status" value="1"/>
</dbReference>
<dbReference type="InterPro" id="IPR003724">
    <property type="entry name" value="CblAdoTrfase_CobA"/>
</dbReference>